<protein>
    <submittedName>
        <fullName evidence="2">10367_t:CDS:1</fullName>
    </submittedName>
</protein>
<keyword evidence="1" id="KW-0812">Transmembrane</keyword>
<dbReference type="AlphaFoldDB" id="A0A9N9K8H0"/>
<dbReference type="OrthoDB" id="2396581at2759"/>
<evidence type="ECO:0000256" key="1">
    <source>
        <dbReference type="SAM" id="Phobius"/>
    </source>
</evidence>
<comment type="caution">
    <text evidence="2">The sequence shown here is derived from an EMBL/GenBank/DDBJ whole genome shotgun (WGS) entry which is preliminary data.</text>
</comment>
<keyword evidence="1" id="KW-1133">Transmembrane helix</keyword>
<proteinExistence type="predicted"/>
<feature type="non-terminal residue" evidence="2">
    <location>
        <position position="233"/>
    </location>
</feature>
<feature type="non-terminal residue" evidence="2">
    <location>
        <position position="1"/>
    </location>
</feature>
<keyword evidence="3" id="KW-1185">Reference proteome</keyword>
<gene>
    <name evidence="2" type="ORF">CPELLU_LOCUS19236</name>
</gene>
<evidence type="ECO:0000313" key="3">
    <source>
        <dbReference type="Proteomes" id="UP000789759"/>
    </source>
</evidence>
<name>A0A9N9K8H0_9GLOM</name>
<keyword evidence="1" id="KW-0472">Membrane</keyword>
<organism evidence="2 3">
    <name type="scientific">Cetraspora pellucida</name>
    <dbReference type="NCBI Taxonomy" id="1433469"/>
    <lineage>
        <taxon>Eukaryota</taxon>
        <taxon>Fungi</taxon>
        <taxon>Fungi incertae sedis</taxon>
        <taxon>Mucoromycota</taxon>
        <taxon>Glomeromycotina</taxon>
        <taxon>Glomeromycetes</taxon>
        <taxon>Diversisporales</taxon>
        <taxon>Gigasporaceae</taxon>
        <taxon>Cetraspora</taxon>
    </lineage>
</organism>
<feature type="transmembrane region" description="Helical" evidence="1">
    <location>
        <begin position="202"/>
        <end position="224"/>
    </location>
</feature>
<dbReference type="Proteomes" id="UP000789759">
    <property type="component" value="Unassembled WGS sequence"/>
</dbReference>
<dbReference type="EMBL" id="CAJVQA010044218">
    <property type="protein sequence ID" value="CAG8816391.1"/>
    <property type="molecule type" value="Genomic_DNA"/>
</dbReference>
<sequence>LSKSLLYLVTMPNIDETTVVRGRDLEMDVIRNTIELEAHRAIIEVPSQDQGERPSTSILFNERRYLEDNGIDVFGPYKKYILVFQCKNYTRRRYVTELIGVLNKFPDKHTIGIFVTSLSDGYVERARLWAEGSNIPILLTSIWNLEQVLLNLPWNPYAINEESLQKMMEESLKLAYRQEDRTKSIKQKVTQTHQDMKELSLWILWIFWNSVVIVILVCFILGWLGRIWISYFN</sequence>
<evidence type="ECO:0000313" key="2">
    <source>
        <dbReference type="EMBL" id="CAG8816391.1"/>
    </source>
</evidence>
<reference evidence="2" key="1">
    <citation type="submission" date="2021-06" db="EMBL/GenBank/DDBJ databases">
        <authorList>
            <person name="Kallberg Y."/>
            <person name="Tangrot J."/>
            <person name="Rosling A."/>
        </authorList>
    </citation>
    <scope>NUCLEOTIDE SEQUENCE</scope>
    <source>
        <strain evidence="2">FL966</strain>
    </source>
</reference>
<accession>A0A9N9K8H0</accession>